<comment type="caution">
    <text evidence="3">The sequence shown here is derived from an EMBL/GenBank/DDBJ whole genome shotgun (WGS) entry which is preliminary data.</text>
</comment>
<keyword evidence="4" id="KW-1185">Reference proteome</keyword>
<dbReference type="EMBL" id="JBEGDP010000023">
    <property type="protein sequence ID" value="MEQ7848898.1"/>
    <property type="molecule type" value="Genomic_DNA"/>
</dbReference>
<gene>
    <name evidence="3" type="ORF">V6R90_16580</name>
</gene>
<keyword evidence="2" id="KW-1133">Transmembrane helix</keyword>
<dbReference type="Proteomes" id="UP001482520">
    <property type="component" value="Unassembled WGS sequence"/>
</dbReference>
<proteinExistence type="predicted"/>
<feature type="transmembrane region" description="Helical" evidence="2">
    <location>
        <begin position="40"/>
        <end position="60"/>
    </location>
</feature>
<evidence type="ECO:0000256" key="1">
    <source>
        <dbReference type="SAM" id="MobiDB-lite"/>
    </source>
</evidence>
<accession>A0ABV1P2D6</accession>
<evidence type="ECO:0008006" key="5">
    <source>
        <dbReference type="Google" id="ProtNLM"/>
    </source>
</evidence>
<feature type="non-terminal residue" evidence="3">
    <location>
        <position position="1"/>
    </location>
</feature>
<evidence type="ECO:0000313" key="3">
    <source>
        <dbReference type="EMBL" id="MEQ7848898.1"/>
    </source>
</evidence>
<feature type="compositionally biased region" description="Low complexity" evidence="1">
    <location>
        <begin position="101"/>
        <end position="113"/>
    </location>
</feature>
<evidence type="ECO:0000313" key="4">
    <source>
        <dbReference type="Proteomes" id="UP001482520"/>
    </source>
</evidence>
<dbReference type="Gene3D" id="3.40.50.300">
    <property type="entry name" value="P-loop containing nucleotide triphosphate hydrolases"/>
    <property type="match status" value="1"/>
</dbReference>
<organism evidence="3 4">
    <name type="scientific">Nocardioides kribbensis</name>
    <dbReference type="NCBI Taxonomy" id="305517"/>
    <lineage>
        <taxon>Bacteria</taxon>
        <taxon>Bacillati</taxon>
        <taxon>Actinomycetota</taxon>
        <taxon>Actinomycetes</taxon>
        <taxon>Propionibacteriales</taxon>
        <taxon>Nocardioidaceae</taxon>
        <taxon>Nocardioides</taxon>
    </lineage>
</organism>
<keyword evidence="2" id="KW-0812">Transmembrane</keyword>
<reference evidence="3 4" key="1">
    <citation type="submission" date="2024-02" db="EMBL/GenBank/DDBJ databases">
        <title>Full genome sequence of Nocardioides kribbensis.</title>
        <authorList>
            <person name="Poletto B.L."/>
            <person name="Silva G."/>
            <person name="Galante D."/>
            <person name="Campos K.R."/>
            <person name="Santos M.B.N."/>
            <person name="Sacchi C.T."/>
        </authorList>
    </citation>
    <scope>NUCLEOTIDE SEQUENCE [LARGE SCALE GENOMIC DNA]</scope>
    <source>
        <strain evidence="3 4">O4R</strain>
    </source>
</reference>
<protein>
    <recommendedName>
        <fullName evidence="5">ABC transporter ATP-binding protein</fullName>
    </recommendedName>
</protein>
<feature type="transmembrane region" description="Helical" evidence="2">
    <location>
        <begin position="12"/>
        <end position="34"/>
    </location>
</feature>
<sequence length="318" mass="32332">RVRDAAIARAEASGVLRGSAAATGALATVAVLAVAGPAGLGASGVATALTVVGILVAPVADLGRVVEYRQSFLAARRILGPALAPGRAARAAELARRTTGRADGPTAPEPTEAPAGLAVRGLVLDGRAVPDLVATPGERVVLSGSDPALRRAVLEVLAGVRAPEQGTVVVGGEDLAGLDARRRRERVGAALAGWSLERGTVARAVGYRLPDSGAPVADALAATGLDRTLATLPDGDRTRLRRGGAPLDRADRARVLLARAVHGRPALVVLDHLDDELDGAGRASLAGCVREQPGVVVLASEAAWTLVPRHRVWDLDAG</sequence>
<evidence type="ECO:0000256" key="2">
    <source>
        <dbReference type="SAM" id="Phobius"/>
    </source>
</evidence>
<dbReference type="InterPro" id="IPR027417">
    <property type="entry name" value="P-loop_NTPase"/>
</dbReference>
<feature type="region of interest" description="Disordered" evidence="1">
    <location>
        <begin position="94"/>
        <end position="113"/>
    </location>
</feature>
<keyword evidence="2" id="KW-0472">Membrane</keyword>
<name>A0ABV1P2D6_9ACTN</name>
<dbReference type="SUPFAM" id="SSF52540">
    <property type="entry name" value="P-loop containing nucleoside triphosphate hydrolases"/>
    <property type="match status" value="1"/>
</dbReference>